<keyword evidence="3 7" id="KW-0378">Hydrolase</keyword>
<dbReference type="InterPro" id="IPR050887">
    <property type="entry name" value="Beta-mannosidase_GH2"/>
</dbReference>
<dbReference type="InterPro" id="IPR054593">
    <property type="entry name" value="Beta-mannosidase-like_N2"/>
</dbReference>
<comment type="caution">
    <text evidence="7">The sequence shown here is derived from an EMBL/GenBank/DDBJ whole genome shotgun (WGS) entry which is preliminary data.</text>
</comment>
<dbReference type="Pfam" id="PF22666">
    <property type="entry name" value="Glyco_hydro_2_N2"/>
    <property type="match status" value="1"/>
</dbReference>
<evidence type="ECO:0000256" key="2">
    <source>
        <dbReference type="ARBA" id="ARBA00012754"/>
    </source>
</evidence>
<reference evidence="7 8" key="1">
    <citation type="submission" date="2020-07" db="EMBL/GenBank/DDBJ databases">
        <title>Sequencing the genomes of 1000 actinobacteria strains.</title>
        <authorList>
            <person name="Klenk H.-P."/>
        </authorList>
    </citation>
    <scope>NUCLEOTIDE SEQUENCE [LARGE SCALE GENOMIC DNA]</scope>
    <source>
        <strain evidence="7 8">DSM 15475</strain>
    </source>
</reference>
<dbReference type="InterPro" id="IPR036156">
    <property type="entry name" value="Beta-gal/glucu_dom_sf"/>
</dbReference>
<dbReference type="SUPFAM" id="SSF51445">
    <property type="entry name" value="(Trans)glycosidases"/>
    <property type="match status" value="1"/>
</dbReference>
<dbReference type="Proteomes" id="UP000535437">
    <property type="component" value="Unassembled WGS sequence"/>
</dbReference>
<evidence type="ECO:0000256" key="5">
    <source>
        <dbReference type="SAM" id="MobiDB-lite"/>
    </source>
</evidence>
<dbReference type="InterPro" id="IPR008979">
    <property type="entry name" value="Galactose-bd-like_sf"/>
</dbReference>
<dbReference type="Gene3D" id="2.60.40.10">
    <property type="entry name" value="Immunoglobulins"/>
    <property type="match status" value="1"/>
</dbReference>
<accession>A0A7Z0GMF9</accession>
<protein>
    <recommendedName>
        <fullName evidence="2">beta-mannosidase</fullName>
        <ecNumber evidence="2">3.2.1.25</ecNumber>
    </recommendedName>
</protein>
<feature type="region of interest" description="Disordered" evidence="5">
    <location>
        <begin position="505"/>
        <end position="524"/>
    </location>
</feature>
<dbReference type="SUPFAM" id="SSF49303">
    <property type="entry name" value="beta-Galactosidase/glucuronidase domain"/>
    <property type="match status" value="1"/>
</dbReference>
<dbReference type="PANTHER" id="PTHR43730:SF1">
    <property type="entry name" value="BETA-MANNOSIDASE"/>
    <property type="match status" value="1"/>
</dbReference>
<dbReference type="GO" id="GO:0005975">
    <property type="term" value="P:carbohydrate metabolic process"/>
    <property type="evidence" value="ECO:0007669"/>
    <property type="project" value="UniProtKB-ARBA"/>
</dbReference>
<keyword evidence="8" id="KW-1185">Reference proteome</keyword>
<evidence type="ECO:0000256" key="3">
    <source>
        <dbReference type="ARBA" id="ARBA00022801"/>
    </source>
</evidence>
<dbReference type="EMBL" id="JACCFY010000001">
    <property type="protein sequence ID" value="NYJ78610.1"/>
    <property type="molecule type" value="Genomic_DNA"/>
</dbReference>
<dbReference type="InterPro" id="IPR017853">
    <property type="entry name" value="GH"/>
</dbReference>
<dbReference type="FunFam" id="3.20.20.80:FF:000050">
    <property type="entry name" value="Beta-mannosidase B"/>
    <property type="match status" value="1"/>
</dbReference>
<feature type="compositionally biased region" description="Low complexity" evidence="5">
    <location>
        <begin position="506"/>
        <end position="515"/>
    </location>
</feature>
<comment type="catalytic activity">
    <reaction evidence="1">
        <text>Hydrolysis of terminal, non-reducing beta-D-mannose residues in beta-D-mannosides.</text>
        <dbReference type="EC" id="3.2.1.25"/>
    </reaction>
</comment>
<dbReference type="Gene3D" id="2.60.120.260">
    <property type="entry name" value="Galactose-binding domain-like"/>
    <property type="match status" value="1"/>
</dbReference>
<dbReference type="GO" id="GO:0006516">
    <property type="term" value="P:glycoprotein catabolic process"/>
    <property type="evidence" value="ECO:0007669"/>
    <property type="project" value="TreeGrafter"/>
</dbReference>
<keyword evidence="4 7" id="KW-0326">Glycosidase</keyword>
<feature type="domain" description="Beta-mannosidase-like galactose-binding" evidence="6">
    <location>
        <begin position="12"/>
        <end position="186"/>
    </location>
</feature>
<dbReference type="RefSeq" id="WP_179541930.1">
    <property type="nucleotide sequence ID" value="NZ_BAAALL010000005.1"/>
</dbReference>
<evidence type="ECO:0000313" key="7">
    <source>
        <dbReference type="EMBL" id="NYJ78610.1"/>
    </source>
</evidence>
<evidence type="ECO:0000256" key="4">
    <source>
        <dbReference type="ARBA" id="ARBA00023295"/>
    </source>
</evidence>
<feature type="region of interest" description="Disordered" evidence="5">
    <location>
        <begin position="205"/>
        <end position="230"/>
    </location>
</feature>
<proteinExistence type="predicted"/>
<dbReference type="EC" id="3.2.1.25" evidence="2"/>
<dbReference type="PANTHER" id="PTHR43730">
    <property type="entry name" value="BETA-MANNOSIDASE"/>
    <property type="match status" value="1"/>
</dbReference>
<evidence type="ECO:0000256" key="1">
    <source>
        <dbReference type="ARBA" id="ARBA00000829"/>
    </source>
</evidence>
<evidence type="ECO:0000313" key="8">
    <source>
        <dbReference type="Proteomes" id="UP000535437"/>
    </source>
</evidence>
<feature type="compositionally biased region" description="Low complexity" evidence="5">
    <location>
        <begin position="212"/>
        <end position="221"/>
    </location>
</feature>
<dbReference type="InterPro" id="IPR013783">
    <property type="entry name" value="Ig-like_fold"/>
</dbReference>
<sequence>MTVVRRSLTDGWTVQATGGAQSALVGDRAVPAVVPGEVHLDLLREGLIPDPFLDDHEALTAWIGRTDWTYRSTFTLTAEDLAAHARHDLVFAGIDTVARILLNGRPLAHVANQHRGWRFDVTDALSAGSNELIVEMRSPVSYANEQSQALGPRQRPYSLPYEAIRKAACSFGWDWGISTCSVGIWKPVTLESWSVARLQEVRLRTETEDPAPDGAPSAAPAVQQSNGRPGELGSGRVLAEVLVERESPGDAGEELALELELEEGGGRSEVRVPAGTGSIVLDLAAGQVRRWWPAGHGEQPLYDVTLRLRRPDDGADSADDAPLDAASRRVGFRTVAWSSDPDEHGTPLQLLVNGRPVYVKGVNWIPDDAFFTRVDRDRYARRLQQARDAHVNLVRVWGGGIYESDDFFDLCDELGLLTWQDFLFACAGYPEEEPLRTEVEAEARENIARIGHHASLVMLCGNNENLWGYEDWGWKDMLDGASWGAEYYHRLLPALVQEIAPQVPYSPGSPFSPGGQHPNDESHGSVHLWEQWNQKDWRTYREHRPRFVAEFGWQGPPAWSTLTRAISDAPLTPESPGMIVHQKAEHGNDKLTRGLLPHHRVPRDMELWHWAMQLNQATAVATALRWFRSLAPLNSGAVVWQLNDCWPVTSWAAIDGDEREKPLYHALAGAYAPRLITLQPTDGGLEAVLCNDTAESWEGPLQLARLDLDGAALAEVEIEVRVAPRGTERVTLPTSLAFPQDATRELVRAGLHDLADHWFFAEPRDSALPDPRFSATLRTVEDGVALDVTAETLLRDLTLLVDRVSQDARVGTGLVTLLPGRTATFRLTPAITVGAGRRGDVAAELAGLHVETLTAAHVLRSANQLRSADQMVQA</sequence>
<name>A0A7Z0GMF9_9MICC</name>
<dbReference type="SUPFAM" id="SSF49785">
    <property type="entry name" value="Galactose-binding domain-like"/>
    <property type="match status" value="1"/>
</dbReference>
<organism evidence="7 8">
    <name type="scientific">Nesterenkonia xinjiangensis</name>
    <dbReference type="NCBI Taxonomy" id="225327"/>
    <lineage>
        <taxon>Bacteria</taxon>
        <taxon>Bacillati</taxon>
        <taxon>Actinomycetota</taxon>
        <taxon>Actinomycetes</taxon>
        <taxon>Micrococcales</taxon>
        <taxon>Micrococcaceae</taxon>
        <taxon>Nesterenkonia</taxon>
    </lineage>
</organism>
<gene>
    <name evidence="7" type="ORF">HNR09_002021</name>
</gene>
<evidence type="ECO:0000259" key="6">
    <source>
        <dbReference type="Pfam" id="PF22666"/>
    </source>
</evidence>
<dbReference type="AlphaFoldDB" id="A0A7Z0GMF9"/>
<dbReference type="GO" id="GO:0004567">
    <property type="term" value="F:beta-mannosidase activity"/>
    <property type="evidence" value="ECO:0007669"/>
    <property type="project" value="UniProtKB-EC"/>
</dbReference>
<dbReference type="Gene3D" id="3.20.20.80">
    <property type="entry name" value="Glycosidases"/>
    <property type="match status" value="1"/>
</dbReference>